<accession>A0A5B7HCM1</accession>
<proteinExistence type="predicted"/>
<protein>
    <submittedName>
        <fullName evidence="2">Uncharacterized protein</fullName>
    </submittedName>
</protein>
<evidence type="ECO:0000313" key="3">
    <source>
        <dbReference type="Proteomes" id="UP000324222"/>
    </source>
</evidence>
<dbReference type="EMBL" id="VSRR010031223">
    <property type="protein sequence ID" value="MPC70491.1"/>
    <property type="molecule type" value="Genomic_DNA"/>
</dbReference>
<dbReference type="Proteomes" id="UP000324222">
    <property type="component" value="Unassembled WGS sequence"/>
</dbReference>
<name>A0A5B7HCM1_PORTR</name>
<sequence>MMRGAHGSGSLSKTSTALLGFVRGQPVGSHSQANPAPRQPVLKYSDPDSDPTDPLDQVIGFVSI</sequence>
<gene>
    <name evidence="2" type="ORF">E2C01_064742</name>
</gene>
<keyword evidence="3" id="KW-1185">Reference proteome</keyword>
<evidence type="ECO:0000256" key="1">
    <source>
        <dbReference type="SAM" id="MobiDB-lite"/>
    </source>
</evidence>
<evidence type="ECO:0000313" key="2">
    <source>
        <dbReference type="EMBL" id="MPC70491.1"/>
    </source>
</evidence>
<feature type="region of interest" description="Disordered" evidence="1">
    <location>
        <begin position="22"/>
        <end position="64"/>
    </location>
</feature>
<reference evidence="2 3" key="1">
    <citation type="submission" date="2019-05" db="EMBL/GenBank/DDBJ databases">
        <title>Another draft genome of Portunus trituberculatus and its Hox gene families provides insights of decapod evolution.</title>
        <authorList>
            <person name="Jeong J.-H."/>
            <person name="Song I."/>
            <person name="Kim S."/>
            <person name="Choi T."/>
            <person name="Kim D."/>
            <person name="Ryu S."/>
            <person name="Kim W."/>
        </authorList>
    </citation>
    <scope>NUCLEOTIDE SEQUENCE [LARGE SCALE GENOMIC DNA]</scope>
    <source>
        <tissue evidence="2">Muscle</tissue>
    </source>
</reference>
<dbReference type="AlphaFoldDB" id="A0A5B7HCM1"/>
<organism evidence="2 3">
    <name type="scientific">Portunus trituberculatus</name>
    <name type="common">Swimming crab</name>
    <name type="synonym">Neptunus trituberculatus</name>
    <dbReference type="NCBI Taxonomy" id="210409"/>
    <lineage>
        <taxon>Eukaryota</taxon>
        <taxon>Metazoa</taxon>
        <taxon>Ecdysozoa</taxon>
        <taxon>Arthropoda</taxon>
        <taxon>Crustacea</taxon>
        <taxon>Multicrustacea</taxon>
        <taxon>Malacostraca</taxon>
        <taxon>Eumalacostraca</taxon>
        <taxon>Eucarida</taxon>
        <taxon>Decapoda</taxon>
        <taxon>Pleocyemata</taxon>
        <taxon>Brachyura</taxon>
        <taxon>Eubrachyura</taxon>
        <taxon>Portunoidea</taxon>
        <taxon>Portunidae</taxon>
        <taxon>Portuninae</taxon>
        <taxon>Portunus</taxon>
    </lineage>
</organism>
<comment type="caution">
    <text evidence="2">The sequence shown here is derived from an EMBL/GenBank/DDBJ whole genome shotgun (WGS) entry which is preliminary data.</text>
</comment>